<feature type="region of interest" description="Disordered" evidence="1">
    <location>
        <begin position="1"/>
        <end position="20"/>
    </location>
</feature>
<evidence type="ECO:0000256" key="1">
    <source>
        <dbReference type="SAM" id="MobiDB-lite"/>
    </source>
</evidence>
<protein>
    <submittedName>
        <fullName evidence="2">Uncharacterized protein</fullName>
    </submittedName>
</protein>
<dbReference type="Proteomes" id="UP000044098">
    <property type="component" value="Unassembled WGS sequence"/>
</dbReference>
<sequence>MQAAINQLRRIRTLQEDPEASTNGQVLEALLDVADSFPEIIAALEGAGHNLAAVTLLLQQEEARDIISELSAALDNVLLHHGEAMPPADAVARRQLVERAEALLSR</sequence>
<dbReference type="EMBL" id="CYTK01000012">
    <property type="protein sequence ID" value="CUJ71204.1"/>
    <property type="molecule type" value="Genomic_DNA"/>
</dbReference>
<name>A0AAD2J4Q0_ACHAE</name>
<evidence type="ECO:0000313" key="3">
    <source>
        <dbReference type="Proteomes" id="UP000044098"/>
    </source>
</evidence>
<gene>
    <name evidence="2" type="ORF">ERS370000_05442</name>
</gene>
<proteinExistence type="predicted"/>
<evidence type="ECO:0000313" key="2">
    <source>
        <dbReference type="EMBL" id="CUJ71204.1"/>
    </source>
</evidence>
<dbReference type="RefSeq" id="WP_054458047.1">
    <property type="nucleotide sequence ID" value="NZ_CYTK01000012.1"/>
</dbReference>
<organism evidence="2 3">
    <name type="scientific">Achromobacter aegrifaciens</name>
    <dbReference type="NCBI Taxonomy" id="1287736"/>
    <lineage>
        <taxon>Bacteria</taxon>
        <taxon>Pseudomonadati</taxon>
        <taxon>Pseudomonadota</taxon>
        <taxon>Betaproteobacteria</taxon>
        <taxon>Burkholderiales</taxon>
        <taxon>Alcaligenaceae</taxon>
        <taxon>Achromobacter</taxon>
    </lineage>
</organism>
<reference evidence="2 3" key="1">
    <citation type="submission" date="2015-09" db="EMBL/GenBank/DDBJ databases">
        <authorList>
            <consortium name="Pathogen Informatics"/>
        </authorList>
    </citation>
    <scope>NUCLEOTIDE SEQUENCE [LARGE SCALE GENOMIC DNA]</scope>
    <source>
        <strain evidence="2 3">2789STDY5608625</strain>
    </source>
</reference>
<dbReference type="AlphaFoldDB" id="A0AAD2J4Q0"/>
<comment type="caution">
    <text evidence="2">The sequence shown here is derived from an EMBL/GenBank/DDBJ whole genome shotgun (WGS) entry which is preliminary data.</text>
</comment>
<accession>A0AAD2J4Q0</accession>